<accession>A0A059D0Q5</accession>
<dbReference type="AlphaFoldDB" id="A0A059D0Q5"/>
<gene>
    <name evidence="1" type="ORF">EUGRSUZ_B01061</name>
</gene>
<dbReference type="Gramene" id="KCW84197">
    <property type="protein sequence ID" value="KCW84197"/>
    <property type="gene ID" value="EUGRSUZ_B01061"/>
</dbReference>
<sequence>MKTSSFPSLTPPAIYRTSPATQTKLLLRPCLQLMDFGQLKEASESSFDLLQSTHHHRFLYASTLPLESPPKLLPFVQQNQLIFSCCHLAEDRSSRIQLPAKLKPSVVSSVAASICYSSAHAATYRAVQRKFSTGPSEFNSAAAGPVQFSVAQVCKLRSSFEAHVQLWFSPV</sequence>
<organism evidence="1">
    <name type="scientific">Eucalyptus grandis</name>
    <name type="common">Flooded gum</name>
    <dbReference type="NCBI Taxonomy" id="71139"/>
    <lineage>
        <taxon>Eukaryota</taxon>
        <taxon>Viridiplantae</taxon>
        <taxon>Streptophyta</taxon>
        <taxon>Embryophyta</taxon>
        <taxon>Tracheophyta</taxon>
        <taxon>Spermatophyta</taxon>
        <taxon>Magnoliopsida</taxon>
        <taxon>eudicotyledons</taxon>
        <taxon>Gunneridae</taxon>
        <taxon>Pentapetalae</taxon>
        <taxon>rosids</taxon>
        <taxon>malvids</taxon>
        <taxon>Myrtales</taxon>
        <taxon>Myrtaceae</taxon>
        <taxon>Myrtoideae</taxon>
        <taxon>Eucalypteae</taxon>
        <taxon>Eucalyptus</taxon>
    </lineage>
</organism>
<name>A0A059D0Q5_EUCGR</name>
<evidence type="ECO:0000313" key="1">
    <source>
        <dbReference type="EMBL" id="KCW84197.1"/>
    </source>
</evidence>
<dbReference type="InParanoid" id="A0A059D0Q5"/>
<dbReference type="EMBL" id="KK198754">
    <property type="protein sequence ID" value="KCW84197.1"/>
    <property type="molecule type" value="Genomic_DNA"/>
</dbReference>
<reference evidence="1" key="1">
    <citation type="submission" date="2013-07" db="EMBL/GenBank/DDBJ databases">
        <title>The genome of Eucalyptus grandis.</title>
        <authorList>
            <person name="Schmutz J."/>
            <person name="Hayes R."/>
            <person name="Myburg A."/>
            <person name="Tuskan G."/>
            <person name="Grattapaglia D."/>
            <person name="Rokhsar D.S."/>
        </authorList>
    </citation>
    <scope>NUCLEOTIDE SEQUENCE</scope>
    <source>
        <tissue evidence="1">Leaf extractions</tissue>
    </source>
</reference>
<protein>
    <submittedName>
        <fullName evidence="1">Uncharacterized protein</fullName>
    </submittedName>
</protein>
<proteinExistence type="predicted"/>